<dbReference type="AlphaFoldDB" id="A0A370BQD0"/>
<dbReference type="VEuPathDB" id="FungiDB:M747DRAFT_317080"/>
<accession>A0A370BQD0</accession>
<sequence length="420" mass="45814">MEKKEGGRKGYPTSGQQYPVHMAQDSIPVDPPSVGVECGGYLSPTYTIYYYTAQTDGIIRGVCLSETKDSKYYGVDDPGSNTITAQNWGTCWLSEPHDWGARLCQWRTNAFWPAHPANPGVAPQAFIKASSTPHFGGPLLETGCQTQGARQGYPPSVGDRQVCRVLAGQSESACQDPWILCRQRKEALAPADEEDDDGVSRERRMKGIAEISTLHPYHDHHQEPAFSGANSYYSGKTRTIRGLEQCWKAVLAVHSAAITEAFRSGSTEQGSLGMMLPQASLLKIQTRLNVFASCILPGGRGPRKHGGHGHSDFTWASSLFQFKFRNGDLISEADTLFGIESEAANAVADSRHSRSVNGVVAGSPLRHGLILIIGEARSLDKRVSSGNYPQQGWHTSPTDSNWVIHDNTIQRTSTEAGRIL</sequence>
<reference evidence="1 2" key="1">
    <citation type="submission" date="2018-07" db="EMBL/GenBank/DDBJ databases">
        <title>Section-level genome sequencing of Aspergillus section Nigri to investigate inter- and intra-species variation.</title>
        <authorList>
            <consortium name="DOE Joint Genome Institute"/>
            <person name="Vesth T.C."/>
            <person name="Nybo J.L."/>
            <person name="Theobald S."/>
            <person name="Frisvad J.C."/>
            <person name="Larsen T.O."/>
            <person name="Nielsen K.F."/>
            <person name="Hoof J.B."/>
            <person name="Brandl J."/>
            <person name="Salamov A."/>
            <person name="Riley R."/>
            <person name="Gladden J.M."/>
            <person name="Phatale P."/>
            <person name="Nielsen M.T."/>
            <person name="Lyhne E.K."/>
            <person name="Kogle M.E."/>
            <person name="Strasser K."/>
            <person name="McDonnell E."/>
            <person name="Barry K."/>
            <person name="Clum A."/>
            <person name="Chen C."/>
            <person name="Nolan M."/>
            <person name="Sandor L."/>
            <person name="Kuo A."/>
            <person name="Lipzen A."/>
            <person name="Hainaut M."/>
            <person name="Drula E."/>
            <person name="Tsang A."/>
            <person name="Magnuson J.K."/>
            <person name="Henrissat B."/>
            <person name="Wiebenga A."/>
            <person name="Simmons B.A."/>
            <person name="Makela M.R."/>
            <person name="De vries R.P."/>
            <person name="Grigoriev I.V."/>
            <person name="Mortensen U.H."/>
            <person name="Baker S.E."/>
            <person name="Andersen M.R."/>
        </authorList>
    </citation>
    <scope>NUCLEOTIDE SEQUENCE [LARGE SCALE GENOMIC DNA]</scope>
    <source>
        <strain evidence="1 2">ATCC 13496</strain>
    </source>
</reference>
<proteinExistence type="predicted"/>
<dbReference type="EMBL" id="KZ851929">
    <property type="protein sequence ID" value="RDH17687.1"/>
    <property type="molecule type" value="Genomic_DNA"/>
</dbReference>
<gene>
    <name evidence="1" type="ORF">M747DRAFT_317080</name>
</gene>
<protein>
    <submittedName>
        <fullName evidence="1">Uncharacterized protein</fullName>
    </submittedName>
</protein>
<dbReference type="Proteomes" id="UP000253845">
    <property type="component" value="Unassembled WGS sequence"/>
</dbReference>
<evidence type="ECO:0000313" key="1">
    <source>
        <dbReference type="EMBL" id="RDH17687.1"/>
    </source>
</evidence>
<name>A0A370BQD0_ASPNG</name>
<evidence type="ECO:0000313" key="2">
    <source>
        <dbReference type="Proteomes" id="UP000253845"/>
    </source>
</evidence>
<organism evidence="1 2">
    <name type="scientific">Aspergillus niger ATCC 13496</name>
    <dbReference type="NCBI Taxonomy" id="1353008"/>
    <lineage>
        <taxon>Eukaryota</taxon>
        <taxon>Fungi</taxon>
        <taxon>Dikarya</taxon>
        <taxon>Ascomycota</taxon>
        <taxon>Pezizomycotina</taxon>
        <taxon>Eurotiomycetes</taxon>
        <taxon>Eurotiomycetidae</taxon>
        <taxon>Eurotiales</taxon>
        <taxon>Aspergillaceae</taxon>
        <taxon>Aspergillus</taxon>
        <taxon>Aspergillus subgen. Circumdati</taxon>
    </lineage>
</organism>